<evidence type="ECO:0000313" key="2">
    <source>
        <dbReference type="EMBL" id="MDT0378158.1"/>
    </source>
</evidence>
<name>A0ABU2NPL2_9ACTN</name>
<dbReference type="RefSeq" id="WP_311672051.1">
    <property type="nucleotide sequence ID" value="NZ_JAVREQ010000002.1"/>
</dbReference>
<dbReference type="GO" id="GO:0004519">
    <property type="term" value="F:endonuclease activity"/>
    <property type="evidence" value="ECO:0007669"/>
    <property type="project" value="UniProtKB-KW"/>
</dbReference>
<protein>
    <submittedName>
        <fullName evidence="2">HNH endonuclease family protein</fullName>
    </submittedName>
</protein>
<keyword evidence="2" id="KW-0540">Nuclease</keyword>
<organism evidence="2 3">
    <name type="scientific">Streptomyces hazeniae</name>
    <dbReference type="NCBI Taxonomy" id="3075538"/>
    <lineage>
        <taxon>Bacteria</taxon>
        <taxon>Bacillati</taxon>
        <taxon>Actinomycetota</taxon>
        <taxon>Actinomycetes</taxon>
        <taxon>Kitasatosporales</taxon>
        <taxon>Streptomycetaceae</taxon>
        <taxon>Streptomyces</taxon>
    </lineage>
</organism>
<sequence length="224" mass="24344">MTSTRISPARRAFNARRHLATLAAFVGLLSFANLLVGPPAHAYPPAPPSAATARSYLAGLTESGEGSMSGYDRDKFPHWSSQGNSCDTRETVLKRDGEGVSTGSDCYPTSGRWYSVYDSVWSEAPSDVDIDHMVPLAEAWRSGASGWSTASRESFANDLSTSQLIAVTDNSNQSKSDRDPSEWLPPSTGYHCMYARMWVWVKHEWNLTVDSAEKGALSGILNGC</sequence>
<reference evidence="3" key="1">
    <citation type="submission" date="2023-07" db="EMBL/GenBank/DDBJ databases">
        <title>30 novel species of actinomycetes from the DSMZ collection.</title>
        <authorList>
            <person name="Nouioui I."/>
        </authorList>
    </citation>
    <scope>NUCLEOTIDE SEQUENCE [LARGE SCALE GENOMIC DNA]</scope>
    <source>
        <strain evidence="3">DSM 42041</strain>
    </source>
</reference>
<proteinExistence type="predicted"/>
<dbReference type="PANTHER" id="PTHR24094:SF15">
    <property type="entry name" value="AMP-DEPENDENT SYNTHETASE_LIGASE DOMAIN-CONTAINING PROTEIN-RELATED"/>
    <property type="match status" value="1"/>
</dbReference>
<dbReference type="Pfam" id="PF07510">
    <property type="entry name" value="GmrSD_C"/>
    <property type="match status" value="1"/>
</dbReference>
<dbReference type="EMBL" id="JAVREQ010000002">
    <property type="protein sequence ID" value="MDT0378158.1"/>
    <property type="molecule type" value="Genomic_DNA"/>
</dbReference>
<keyword evidence="3" id="KW-1185">Reference proteome</keyword>
<accession>A0ABU2NPL2</accession>
<dbReference type="InterPro" id="IPR011089">
    <property type="entry name" value="GmrSD_C"/>
</dbReference>
<feature type="domain" description="GmrSD restriction endonucleases C-terminal" evidence="1">
    <location>
        <begin position="112"/>
        <end position="218"/>
    </location>
</feature>
<dbReference type="Proteomes" id="UP001183414">
    <property type="component" value="Unassembled WGS sequence"/>
</dbReference>
<keyword evidence="2" id="KW-0255">Endonuclease</keyword>
<keyword evidence="2" id="KW-0378">Hydrolase</keyword>
<evidence type="ECO:0000259" key="1">
    <source>
        <dbReference type="Pfam" id="PF07510"/>
    </source>
</evidence>
<gene>
    <name evidence="2" type="ORF">RM572_05125</name>
</gene>
<evidence type="ECO:0000313" key="3">
    <source>
        <dbReference type="Proteomes" id="UP001183414"/>
    </source>
</evidence>
<dbReference type="PANTHER" id="PTHR24094">
    <property type="entry name" value="SECRETED PROTEIN"/>
    <property type="match status" value="1"/>
</dbReference>
<comment type="caution">
    <text evidence="2">The sequence shown here is derived from an EMBL/GenBank/DDBJ whole genome shotgun (WGS) entry which is preliminary data.</text>
</comment>